<feature type="compositionally biased region" description="Pro residues" evidence="4">
    <location>
        <begin position="65"/>
        <end position="79"/>
    </location>
</feature>
<dbReference type="CDD" id="cd00056">
    <property type="entry name" value="ENDO3c"/>
    <property type="match status" value="1"/>
</dbReference>
<feature type="domain" description="HhH-GPD" evidence="5">
    <location>
        <begin position="235"/>
        <end position="406"/>
    </location>
</feature>
<dbReference type="SUPFAM" id="SSF48150">
    <property type="entry name" value="DNA-glycosylase"/>
    <property type="match status" value="1"/>
</dbReference>
<dbReference type="FunFam" id="1.10.340.30:FF:000004">
    <property type="entry name" value="DNA-3-methyladenine glycosylase II"/>
    <property type="match status" value="1"/>
</dbReference>
<accession>A0A9P4HTG7</accession>
<dbReference type="Proteomes" id="UP000799776">
    <property type="component" value="Unassembled WGS sequence"/>
</dbReference>
<dbReference type="GO" id="GO:0005634">
    <property type="term" value="C:nucleus"/>
    <property type="evidence" value="ECO:0007669"/>
    <property type="project" value="TreeGrafter"/>
</dbReference>
<protein>
    <submittedName>
        <fullName evidence="6">DNA glycosylase</fullName>
    </submittedName>
</protein>
<dbReference type="GO" id="GO:0008725">
    <property type="term" value="F:DNA-3-methyladenine glycosylase activity"/>
    <property type="evidence" value="ECO:0007669"/>
    <property type="project" value="TreeGrafter"/>
</dbReference>
<sequence>MSLRRSTRISSLPAHAAAKATAESEKTATTRKPGAAQAAKKRKASTAAPIAREPSIRTQHDPAVPSEPPSTPPPPPPPATKRRRGPKAAASPGTAAPPPETPTPAAIGLMTSSPPVALNGDGDGNDATVRHLARPAGPHATNATLQTPGGSRLSAYAVDVSPSKGAAAVPRPTTTTGNLLAEAEAHLIRVDPSLRKVVEKHKCKVFSPEGLMEDVDPFRSLVSGILAQQVSHLCAHGCVSGAAAKSIKNKFIALFPSTDPGYSFPTPAQVAVAEISLLRSAGLSGRKAEYVKGLAEMFVSGDLSAQMLVQASDEEVMEKLTAVRGLGRWSVEMFACFGLKRMDVFSTGDLGVQRGMAAYMGRDVSKLKAKGGGKWKYMSEKDMLEHSAPFAPYRSLFMWYMWRIEDVDVDALG</sequence>
<dbReference type="GO" id="GO:0006285">
    <property type="term" value="P:base-excision repair, AP site formation"/>
    <property type="evidence" value="ECO:0007669"/>
    <property type="project" value="TreeGrafter"/>
</dbReference>
<dbReference type="InterPro" id="IPR003265">
    <property type="entry name" value="HhH-GPD_domain"/>
</dbReference>
<dbReference type="GO" id="GO:0006307">
    <property type="term" value="P:DNA alkylation repair"/>
    <property type="evidence" value="ECO:0007669"/>
    <property type="project" value="TreeGrafter"/>
</dbReference>
<keyword evidence="3" id="KW-0234">DNA repair</keyword>
<comment type="similarity">
    <text evidence="1">Belongs to the alkylbase DNA glycosidase AlkA family.</text>
</comment>
<evidence type="ECO:0000256" key="1">
    <source>
        <dbReference type="ARBA" id="ARBA00010817"/>
    </source>
</evidence>
<evidence type="ECO:0000256" key="4">
    <source>
        <dbReference type="SAM" id="MobiDB-lite"/>
    </source>
</evidence>
<organism evidence="6 7">
    <name type="scientific">Saccharata proteae CBS 121410</name>
    <dbReference type="NCBI Taxonomy" id="1314787"/>
    <lineage>
        <taxon>Eukaryota</taxon>
        <taxon>Fungi</taxon>
        <taxon>Dikarya</taxon>
        <taxon>Ascomycota</taxon>
        <taxon>Pezizomycotina</taxon>
        <taxon>Dothideomycetes</taxon>
        <taxon>Dothideomycetes incertae sedis</taxon>
        <taxon>Botryosphaeriales</taxon>
        <taxon>Saccharataceae</taxon>
        <taxon>Saccharata</taxon>
    </lineage>
</organism>
<dbReference type="OrthoDB" id="415889at2759"/>
<dbReference type="SMART" id="SM00478">
    <property type="entry name" value="ENDO3c"/>
    <property type="match status" value="1"/>
</dbReference>
<comment type="caution">
    <text evidence="6">The sequence shown here is derived from an EMBL/GenBank/DDBJ whole genome shotgun (WGS) entry which is preliminary data.</text>
</comment>
<evidence type="ECO:0000313" key="7">
    <source>
        <dbReference type="Proteomes" id="UP000799776"/>
    </source>
</evidence>
<gene>
    <name evidence="6" type="ORF">K490DRAFT_45222</name>
</gene>
<dbReference type="Pfam" id="PF00730">
    <property type="entry name" value="HhH-GPD"/>
    <property type="match status" value="1"/>
</dbReference>
<dbReference type="GO" id="GO:0043916">
    <property type="term" value="F:DNA-7-methylguanine glycosylase activity"/>
    <property type="evidence" value="ECO:0007669"/>
    <property type="project" value="TreeGrafter"/>
</dbReference>
<dbReference type="Gene3D" id="1.10.1670.40">
    <property type="match status" value="1"/>
</dbReference>
<evidence type="ECO:0000256" key="2">
    <source>
        <dbReference type="ARBA" id="ARBA00022763"/>
    </source>
</evidence>
<dbReference type="EMBL" id="ML978726">
    <property type="protein sequence ID" value="KAF2086141.1"/>
    <property type="molecule type" value="Genomic_DNA"/>
</dbReference>
<dbReference type="PANTHER" id="PTHR43003:SF5">
    <property type="entry name" value="DNA-3-METHYLADENINE GLYCOSYLASE"/>
    <property type="match status" value="1"/>
</dbReference>
<dbReference type="Gene3D" id="1.10.340.30">
    <property type="entry name" value="Hypothetical protein, domain 2"/>
    <property type="match status" value="1"/>
</dbReference>
<dbReference type="InterPro" id="IPR051912">
    <property type="entry name" value="Alkylbase_DNA_Glycosylase/TA"/>
</dbReference>
<keyword evidence="2" id="KW-0227">DNA damage</keyword>
<evidence type="ECO:0000256" key="3">
    <source>
        <dbReference type="ARBA" id="ARBA00023204"/>
    </source>
</evidence>
<proteinExistence type="inferred from homology"/>
<dbReference type="GO" id="GO:0032993">
    <property type="term" value="C:protein-DNA complex"/>
    <property type="evidence" value="ECO:0007669"/>
    <property type="project" value="TreeGrafter"/>
</dbReference>
<evidence type="ECO:0000313" key="6">
    <source>
        <dbReference type="EMBL" id="KAF2086141.1"/>
    </source>
</evidence>
<dbReference type="AlphaFoldDB" id="A0A9P4HTG7"/>
<feature type="region of interest" description="Disordered" evidence="4">
    <location>
        <begin position="1"/>
        <end position="128"/>
    </location>
</feature>
<name>A0A9P4HTG7_9PEZI</name>
<dbReference type="GO" id="GO:0032131">
    <property type="term" value="F:alkylated DNA binding"/>
    <property type="evidence" value="ECO:0007669"/>
    <property type="project" value="TreeGrafter"/>
</dbReference>
<keyword evidence="7" id="KW-1185">Reference proteome</keyword>
<dbReference type="PANTHER" id="PTHR43003">
    <property type="entry name" value="DNA-3-METHYLADENINE GLYCOSYLASE"/>
    <property type="match status" value="1"/>
</dbReference>
<dbReference type="InterPro" id="IPR011257">
    <property type="entry name" value="DNA_glycosylase"/>
</dbReference>
<evidence type="ECO:0000259" key="5">
    <source>
        <dbReference type="SMART" id="SM00478"/>
    </source>
</evidence>
<reference evidence="6" key="1">
    <citation type="journal article" date="2020" name="Stud. Mycol.">
        <title>101 Dothideomycetes genomes: a test case for predicting lifestyles and emergence of pathogens.</title>
        <authorList>
            <person name="Haridas S."/>
            <person name="Albert R."/>
            <person name="Binder M."/>
            <person name="Bloem J."/>
            <person name="Labutti K."/>
            <person name="Salamov A."/>
            <person name="Andreopoulos B."/>
            <person name="Baker S."/>
            <person name="Barry K."/>
            <person name="Bills G."/>
            <person name="Bluhm B."/>
            <person name="Cannon C."/>
            <person name="Castanera R."/>
            <person name="Culley D."/>
            <person name="Daum C."/>
            <person name="Ezra D."/>
            <person name="Gonzalez J."/>
            <person name="Henrissat B."/>
            <person name="Kuo A."/>
            <person name="Liang C."/>
            <person name="Lipzen A."/>
            <person name="Lutzoni F."/>
            <person name="Magnuson J."/>
            <person name="Mondo S."/>
            <person name="Nolan M."/>
            <person name="Ohm R."/>
            <person name="Pangilinan J."/>
            <person name="Park H.-J."/>
            <person name="Ramirez L."/>
            <person name="Alfaro M."/>
            <person name="Sun H."/>
            <person name="Tritt A."/>
            <person name="Yoshinaga Y."/>
            <person name="Zwiers L.-H."/>
            <person name="Turgeon B."/>
            <person name="Goodwin S."/>
            <person name="Spatafora J."/>
            <person name="Crous P."/>
            <person name="Grigoriev I."/>
        </authorList>
    </citation>
    <scope>NUCLEOTIDE SEQUENCE</scope>
    <source>
        <strain evidence="6">CBS 121410</strain>
    </source>
</reference>